<proteinExistence type="predicted"/>
<dbReference type="GO" id="GO:0003700">
    <property type="term" value="F:DNA-binding transcription factor activity"/>
    <property type="evidence" value="ECO:0007669"/>
    <property type="project" value="InterPro"/>
</dbReference>
<evidence type="ECO:0000313" key="5">
    <source>
        <dbReference type="EMBL" id="MBA5689889.1"/>
    </source>
</evidence>
<accession>A0A7W2FE23</accession>
<dbReference type="SMART" id="SM00342">
    <property type="entry name" value="HTH_ARAC"/>
    <property type="match status" value="1"/>
</dbReference>
<dbReference type="RefSeq" id="WP_182156690.1">
    <property type="nucleotide sequence ID" value="NZ_JACEZU010000013.1"/>
</dbReference>
<evidence type="ECO:0000259" key="4">
    <source>
        <dbReference type="PROSITE" id="PS01124"/>
    </source>
</evidence>
<dbReference type="AlphaFoldDB" id="A0A7W2FE23"/>
<keyword evidence="1" id="KW-0805">Transcription regulation</keyword>
<dbReference type="Pfam" id="PF12833">
    <property type="entry name" value="HTH_18"/>
    <property type="match status" value="1"/>
</dbReference>
<keyword evidence="2" id="KW-0238">DNA-binding</keyword>
<comment type="caution">
    <text evidence="5">The sequence shown here is derived from an EMBL/GenBank/DDBJ whole genome shotgun (WGS) entry which is preliminary data.</text>
</comment>
<dbReference type="InterPro" id="IPR032687">
    <property type="entry name" value="AraC-type_N"/>
</dbReference>
<dbReference type="PANTHER" id="PTHR47894">
    <property type="entry name" value="HTH-TYPE TRANSCRIPTIONAL REGULATOR GADX"/>
    <property type="match status" value="1"/>
</dbReference>
<dbReference type="PROSITE" id="PS01124">
    <property type="entry name" value="HTH_ARAC_FAMILY_2"/>
    <property type="match status" value="1"/>
</dbReference>
<dbReference type="InterPro" id="IPR018060">
    <property type="entry name" value="HTH_AraC"/>
</dbReference>
<organism evidence="5 6">
    <name type="scientific">Rugamonas apoptosis</name>
    <dbReference type="NCBI Taxonomy" id="2758570"/>
    <lineage>
        <taxon>Bacteria</taxon>
        <taxon>Pseudomonadati</taxon>
        <taxon>Pseudomonadota</taxon>
        <taxon>Betaproteobacteria</taxon>
        <taxon>Burkholderiales</taxon>
        <taxon>Oxalobacteraceae</taxon>
        <taxon>Telluria group</taxon>
        <taxon>Rugamonas</taxon>
    </lineage>
</organism>
<dbReference type="Pfam" id="PF12625">
    <property type="entry name" value="Arabinose_bd"/>
    <property type="match status" value="1"/>
</dbReference>
<evidence type="ECO:0000313" key="6">
    <source>
        <dbReference type="Proteomes" id="UP000573499"/>
    </source>
</evidence>
<dbReference type="GO" id="GO:0005829">
    <property type="term" value="C:cytosol"/>
    <property type="evidence" value="ECO:0007669"/>
    <property type="project" value="TreeGrafter"/>
</dbReference>
<dbReference type="InterPro" id="IPR009057">
    <property type="entry name" value="Homeodomain-like_sf"/>
</dbReference>
<protein>
    <submittedName>
        <fullName evidence="5">AraC family transcriptional regulator</fullName>
    </submittedName>
</protein>
<dbReference type="PANTHER" id="PTHR47894:SF1">
    <property type="entry name" value="HTH-TYPE TRANSCRIPTIONAL REGULATOR VQSM"/>
    <property type="match status" value="1"/>
</dbReference>
<dbReference type="Proteomes" id="UP000573499">
    <property type="component" value="Unassembled WGS sequence"/>
</dbReference>
<dbReference type="GO" id="GO:0000976">
    <property type="term" value="F:transcription cis-regulatory region binding"/>
    <property type="evidence" value="ECO:0007669"/>
    <property type="project" value="TreeGrafter"/>
</dbReference>
<reference evidence="5 6" key="1">
    <citation type="submission" date="2020-07" db="EMBL/GenBank/DDBJ databases">
        <title>Novel species isolated from subtropical streams in China.</title>
        <authorList>
            <person name="Lu H."/>
        </authorList>
    </citation>
    <scope>NUCLEOTIDE SEQUENCE [LARGE SCALE GENOMIC DNA]</scope>
    <source>
        <strain evidence="5 6">LX47W</strain>
    </source>
</reference>
<name>A0A7W2FE23_9BURK</name>
<dbReference type="EMBL" id="JACEZU010000013">
    <property type="protein sequence ID" value="MBA5689889.1"/>
    <property type="molecule type" value="Genomic_DNA"/>
</dbReference>
<evidence type="ECO:0000256" key="1">
    <source>
        <dbReference type="ARBA" id="ARBA00023015"/>
    </source>
</evidence>
<evidence type="ECO:0000256" key="2">
    <source>
        <dbReference type="ARBA" id="ARBA00023125"/>
    </source>
</evidence>
<dbReference type="Gene3D" id="1.10.10.60">
    <property type="entry name" value="Homeodomain-like"/>
    <property type="match status" value="1"/>
</dbReference>
<sequence>MKYWSLSDVVRHIKDSLAVDGFDVDHLFRQAGLDQLADGACPGDDILTVSDQFSHLWQALAEISGDPMLGFHVSAPHPLSWSGLLGHTMLASSDLKTATEKLLRYLPLVSPTVRASLERTGGRILLSLDLLGATRAVPLQRYDFTWNVLVQTIRFVSGRAALAPVSVWYTFSRPACAPAYVEHLGCPVYFSAARNMIAFAESDFTAPIPSADPLAAECLFRLLEERLARVPRPSTSAKVKALLLSMIDQGQPARESVSRRLLISERTLQRRLASEGTDFSTLIDEVRRELTKKYMDGESTIKMLQYKLGFSDPSTFSRACLRWFGKTPSEIKRERSR</sequence>
<keyword evidence="6" id="KW-1185">Reference proteome</keyword>
<evidence type="ECO:0000256" key="3">
    <source>
        <dbReference type="ARBA" id="ARBA00023163"/>
    </source>
</evidence>
<gene>
    <name evidence="5" type="ORF">H3H39_22830</name>
</gene>
<keyword evidence="3" id="KW-0804">Transcription</keyword>
<dbReference type="SUPFAM" id="SSF46689">
    <property type="entry name" value="Homeodomain-like"/>
    <property type="match status" value="1"/>
</dbReference>
<feature type="domain" description="HTH araC/xylS-type" evidence="4">
    <location>
        <begin position="237"/>
        <end position="334"/>
    </location>
</feature>